<organism evidence="1 2">
    <name type="scientific">Coemansia nantahalensis</name>
    <dbReference type="NCBI Taxonomy" id="2789366"/>
    <lineage>
        <taxon>Eukaryota</taxon>
        <taxon>Fungi</taxon>
        <taxon>Fungi incertae sedis</taxon>
        <taxon>Zoopagomycota</taxon>
        <taxon>Kickxellomycotina</taxon>
        <taxon>Kickxellomycetes</taxon>
        <taxon>Kickxellales</taxon>
        <taxon>Kickxellaceae</taxon>
        <taxon>Coemansia</taxon>
    </lineage>
</organism>
<sequence>MHFLHIPALAIVARPKSPQAPLEAPPTPKSFSDPAHSVAAAASTTANQALSPISDEFQQTDSPIITNFEHGSQRSELSPTISEGLYESLSPVPAAASIGAALTADGSPAAAAAADVPEQGLKRFGSLRVRPDNGELGRQRSSASASAGSTRSASPSQTEVATMVSQVRARRQTVVELADNVGILGDKYYKCLRGYTSIQEPNNAFWKRRYFAVADKTLFMYTNECSRTPSDYLAMDGIVAPPRDAEDEVLMPHSIAVNFGNGECYMYFDTASMREAFESEVRRATAAA</sequence>
<evidence type="ECO:0000313" key="2">
    <source>
        <dbReference type="Proteomes" id="UP001140234"/>
    </source>
</evidence>
<comment type="caution">
    <text evidence="1">The sequence shown here is derived from an EMBL/GenBank/DDBJ whole genome shotgun (WGS) entry which is preliminary data.</text>
</comment>
<evidence type="ECO:0000313" key="1">
    <source>
        <dbReference type="EMBL" id="KAJ2775732.1"/>
    </source>
</evidence>
<dbReference type="Proteomes" id="UP001140234">
    <property type="component" value="Unassembled WGS sequence"/>
</dbReference>
<gene>
    <name evidence="1" type="ORF">IWQ57_000233</name>
</gene>
<accession>A0ACC1K8S8</accession>
<dbReference type="EMBL" id="JANBUJ010000003">
    <property type="protein sequence ID" value="KAJ2775732.1"/>
    <property type="molecule type" value="Genomic_DNA"/>
</dbReference>
<protein>
    <submittedName>
        <fullName evidence="1">Uncharacterized protein</fullName>
    </submittedName>
</protein>
<keyword evidence="2" id="KW-1185">Reference proteome</keyword>
<proteinExistence type="predicted"/>
<name>A0ACC1K8S8_9FUNG</name>
<reference evidence="1" key="1">
    <citation type="submission" date="2022-07" db="EMBL/GenBank/DDBJ databases">
        <title>Phylogenomic reconstructions and comparative analyses of Kickxellomycotina fungi.</title>
        <authorList>
            <person name="Reynolds N.K."/>
            <person name="Stajich J.E."/>
            <person name="Barry K."/>
            <person name="Grigoriev I.V."/>
            <person name="Crous P."/>
            <person name="Smith M.E."/>
        </authorList>
    </citation>
    <scope>NUCLEOTIDE SEQUENCE</scope>
    <source>
        <strain evidence="1">CBS 109366</strain>
    </source>
</reference>